<gene>
    <name evidence="2" type="ordered locus">Desku_2742</name>
</gene>
<dbReference type="Pfam" id="PF04069">
    <property type="entry name" value="OpuAC"/>
    <property type="match status" value="1"/>
</dbReference>
<dbReference type="PROSITE" id="PS51257">
    <property type="entry name" value="PROKAR_LIPOPROTEIN"/>
    <property type="match status" value="1"/>
</dbReference>
<dbReference type="InterPro" id="IPR007210">
    <property type="entry name" value="ABC_Gly_betaine_transp_sub-bd"/>
</dbReference>
<dbReference type="Gene3D" id="3.10.105.10">
    <property type="entry name" value="Dipeptide-binding Protein, Domain 3"/>
    <property type="match status" value="2"/>
</dbReference>
<dbReference type="RefSeq" id="WP_013823767.1">
    <property type="nucleotide sequence ID" value="NC_015573.1"/>
</dbReference>
<dbReference type="GO" id="GO:0043190">
    <property type="term" value="C:ATP-binding cassette (ABC) transporter complex"/>
    <property type="evidence" value="ECO:0007669"/>
    <property type="project" value="InterPro"/>
</dbReference>
<name>A0AAU8PVA2_DESK7</name>
<dbReference type="KEGG" id="dku:Desku_2742"/>
<sequence>MRRNKTHNRFWQQSVVLASLLLFFALLMMGCGAHNGQSAGADKAKEKPEIVFGDFSWDSVQVHNRIAAFIIEHGYGYPVNFMFGETIPILQGLERGDVDVSMEIWVDNIREAYQKALDSGAVKDLGTNFPDAPQGWYVPTYVIKGDPARGIKPMAPDLKSVSDLPRYWKLFKDPEQPNKGRFYNSPPGWVVTGINTQKLKAYGLDKYFNDFITGSDTALATSIVSAYEQGKPWLGYYWEPTWVMGKLDMTMLEEPPYSEKRWNTDRGCAFPACKVTIAINSKLEKVAPEVVKFLDNYQTTLEQTNKTLAYMHDHGVDAKAAAIWFLKQYPDHWKQWIPEDIAVRVSQALNEVK</sequence>
<evidence type="ECO:0000313" key="3">
    <source>
        <dbReference type="Proteomes" id="UP000009229"/>
    </source>
</evidence>
<proteinExistence type="predicted"/>
<dbReference type="GO" id="GO:0022857">
    <property type="term" value="F:transmembrane transporter activity"/>
    <property type="evidence" value="ECO:0007669"/>
    <property type="project" value="InterPro"/>
</dbReference>
<dbReference type="SUPFAM" id="SSF53850">
    <property type="entry name" value="Periplasmic binding protein-like II"/>
    <property type="match status" value="1"/>
</dbReference>
<dbReference type="AlphaFoldDB" id="A0AAU8PVA2"/>
<organism evidence="2 3">
    <name type="scientific">Desulfofundulus kuznetsovii (strain DSM 6115 / VKM B-1805 / 17)</name>
    <name type="common">Desulfotomaculum kuznetsovii</name>
    <dbReference type="NCBI Taxonomy" id="760568"/>
    <lineage>
        <taxon>Bacteria</taxon>
        <taxon>Bacillati</taxon>
        <taxon>Bacillota</taxon>
        <taxon>Clostridia</taxon>
        <taxon>Eubacteriales</taxon>
        <taxon>Peptococcaceae</taxon>
        <taxon>Desulfofundulus</taxon>
    </lineage>
</organism>
<reference evidence="3" key="1">
    <citation type="submission" date="2011-05" db="EMBL/GenBank/DDBJ databases">
        <title>Complete sequence of Desulfotomaculum kuznetsovii DSM 6115.</title>
        <authorList>
            <person name="Lucas S."/>
            <person name="Han J."/>
            <person name="Lapidus A."/>
            <person name="Cheng J.-F."/>
            <person name="Goodwin L."/>
            <person name="Pitluck S."/>
            <person name="Peters L."/>
            <person name="Mikhailova N."/>
            <person name="Lu M."/>
            <person name="Saunders E."/>
            <person name="Han C."/>
            <person name="Tapia R."/>
            <person name="Land M."/>
            <person name="Hauser L."/>
            <person name="Kyrpides N."/>
            <person name="Ivanova N."/>
            <person name="Pagani I."/>
            <person name="Nazina T."/>
            <person name="Ivanova A."/>
            <person name="Parshina S."/>
            <person name="Kuever J."/>
            <person name="Muyzer G."/>
            <person name="Plugge C."/>
            <person name="Stams A."/>
            <person name="Woyke T."/>
        </authorList>
    </citation>
    <scope>NUCLEOTIDE SEQUENCE [LARGE SCALE GENOMIC DNA]</scope>
    <source>
        <strain evidence="3">DSM 6115 / VKM B-1805 / 17</strain>
    </source>
</reference>
<accession>A0AAU8PVA2</accession>
<evidence type="ECO:0000313" key="2">
    <source>
        <dbReference type="EMBL" id="AEG16256.1"/>
    </source>
</evidence>
<feature type="domain" description="ABC-type glycine betaine transport system substrate-binding" evidence="1">
    <location>
        <begin position="49"/>
        <end position="328"/>
    </location>
</feature>
<dbReference type="Gene3D" id="3.40.190.100">
    <property type="entry name" value="Glycine betaine-binding periplasmic protein, domain 2"/>
    <property type="match status" value="1"/>
</dbReference>
<evidence type="ECO:0000259" key="1">
    <source>
        <dbReference type="Pfam" id="PF04069"/>
    </source>
</evidence>
<dbReference type="Proteomes" id="UP000009229">
    <property type="component" value="Chromosome"/>
</dbReference>
<dbReference type="CDD" id="cd13641">
    <property type="entry name" value="PBP2_HisX_like"/>
    <property type="match status" value="1"/>
</dbReference>
<dbReference type="EMBL" id="CP002770">
    <property type="protein sequence ID" value="AEG16256.1"/>
    <property type="molecule type" value="Genomic_DNA"/>
</dbReference>
<keyword evidence="3" id="KW-1185">Reference proteome</keyword>
<protein>
    <submittedName>
        <fullName evidence="2">ABC-type glycine betaine transport, periplasmic subunit</fullName>
    </submittedName>
</protein>